<gene>
    <name evidence="1" type="ORF">FHR20_000002</name>
</gene>
<protein>
    <submittedName>
        <fullName evidence="1">Uncharacterized protein</fullName>
    </submittedName>
</protein>
<dbReference type="RefSeq" id="WP_208413339.1">
    <property type="nucleotide sequence ID" value="NZ_JAASQV010000001.1"/>
</dbReference>
<dbReference type="AlphaFoldDB" id="A0A7X5ZTJ1"/>
<dbReference type="Proteomes" id="UP000564677">
    <property type="component" value="Unassembled WGS sequence"/>
</dbReference>
<comment type="caution">
    <text evidence="1">The sequence shown here is derived from an EMBL/GenBank/DDBJ whole genome shotgun (WGS) entry which is preliminary data.</text>
</comment>
<keyword evidence="2" id="KW-1185">Reference proteome</keyword>
<dbReference type="EMBL" id="JAASQV010000001">
    <property type="protein sequence ID" value="NIJ63071.1"/>
    <property type="molecule type" value="Genomic_DNA"/>
</dbReference>
<evidence type="ECO:0000313" key="1">
    <source>
        <dbReference type="EMBL" id="NIJ63071.1"/>
    </source>
</evidence>
<organism evidence="1 2">
    <name type="scientific">Sphingomonas leidyi</name>
    <dbReference type="NCBI Taxonomy" id="68569"/>
    <lineage>
        <taxon>Bacteria</taxon>
        <taxon>Pseudomonadati</taxon>
        <taxon>Pseudomonadota</taxon>
        <taxon>Alphaproteobacteria</taxon>
        <taxon>Sphingomonadales</taxon>
        <taxon>Sphingomonadaceae</taxon>
        <taxon>Sphingomonas</taxon>
    </lineage>
</organism>
<accession>A0A7X5ZTJ1</accession>
<proteinExistence type="predicted"/>
<reference evidence="1 2" key="1">
    <citation type="submission" date="2020-03" db="EMBL/GenBank/DDBJ databases">
        <title>Genomic Encyclopedia of Type Strains, Phase IV (KMG-IV): sequencing the most valuable type-strain genomes for metagenomic binning, comparative biology and taxonomic classification.</title>
        <authorList>
            <person name="Goeker M."/>
        </authorList>
    </citation>
    <scope>NUCLEOTIDE SEQUENCE [LARGE SCALE GENOMIC DNA]</scope>
    <source>
        <strain evidence="1 2">DSM 4733</strain>
    </source>
</reference>
<evidence type="ECO:0000313" key="2">
    <source>
        <dbReference type="Proteomes" id="UP000564677"/>
    </source>
</evidence>
<name>A0A7X5ZTJ1_9SPHN</name>
<sequence length="87" mass="9588">MQPSACTCRAQEAHQRVVSLNAPLANVRSIAALAAAAWAKEALAAERREARVAHARQEREAAKVLHLCLWPDERTWSENPDRGFADA</sequence>